<evidence type="ECO:0000259" key="6">
    <source>
        <dbReference type="PROSITE" id="PS51406"/>
    </source>
</evidence>
<comment type="subcellular location">
    <subcellularLocation>
        <location evidence="1">Secreted</location>
    </subcellularLocation>
</comment>
<gene>
    <name evidence="8" type="primary">LOC110981374</name>
</gene>
<accession>A0A8B7YT94</accession>
<keyword evidence="2" id="KW-0964">Secreted</keyword>
<evidence type="ECO:0000256" key="2">
    <source>
        <dbReference type="ARBA" id="ARBA00022525"/>
    </source>
</evidence>
<feature type="chain" id="PRO_5034085887" evidence="5">
    <location>
        <begin position="20"/>
        <end position="334"/>
    </location>
</feature>
<dbReference type="PANTHER" id="PTHR47221:SF5">
    <property type="entry name" value="FIBRINOGEN C-TERMINAL DOMAIN-CONTAINING PROTEIN"/>
    <property type="match status" value="1"/>
</dbReference>
<feature type="signal peptide" evidence="5">
    <location>
        <begin position="1"/>
        <end position="19"/>
    </location>
</feature>
<keyword evidence="7" id="KW-1185">Reference proteome</keyword>
<dbReference type="OMA" id="WMRGGFW"/>
<dbReference type="GO" id="GO:0034116">
    <property type="term" value="P:positive regulation of heterotypic cell-cell adhesion"/>
    <property type="evidence" value="ECO:0007669"/>
    <property type="project" value="TreeGrafter"/>
</dbReference>
<dbReference type="PROSITE" id="PS51406">
    <property type="entry name" value="FIBRINOGEN_C_2"/>
    <property type="match status" value="1"/>
</dbReference>
<dbReference type="Gene3D" id="3.90.215.10">
    <property type="entry name" value="Gamma Fibrinogen, chain A, domain 1"/>
    <property type="match status" value="1"/>
</dbReference>
<evidence type="ECO:0000256" key="5">
    <source>
        <dbReference type="SAM" id="SignalP"/>
    </source>
</evidence>
<dbReference type="GO" id="GO:0005577">
    <property type="term" value="C:fibrinogen complex"/>
    <property type="evidence" value="ECO:0007669"/>
    <property type="project" value="TreeGrafter"/>
</dbReference>
<keyword evidence="3" id="KW-1015">Disulfide bond</keyword>
<sequence length="334" mass="36965">MMKFCMLLLLACCVVGIRAENGNKHQSTEPSNPEAVQSAVTSEVLKLIEVAIKVAQYTDSAEKQKAVGWVQERLSNIKDLLDSTNKQPTEPETVYYEDCSALLSEGFSESGLYDIYPAYPESTDPMQVYCDQETDGGGWIVFQRRVDGSESFERTWDEYRQGFGNLEGEFWLGNDNLVLLTVPGQVSGGSGGNVELRVDIRDWADNTAFAKYLDFSVQGSEFTLTADNFAEESTAGDALDYHNGMDFTTIDHDNDRASGGNCANWMRGGFWFNYCLTADPNGPYLPEEGEHGALSPGTDQGVTWTTYTGHGYPGREYSLKGTEMKLRRAPVILS</sequence>
<dbReference type="Pfam" id="PF00147">
    <property type="entry name" value="Fibrinogen_C"/>
    <property type="match status" value="1"/>
</dbReference>
<dbReference type="InterPro" id="IPR002181">
    <property type="entry name" value="Fibrinogen_a/b/g_C_dom"/>
</dbReference>
<evidence type="ECO:0000313" key="8">
    <source>
        <dbReference type="RefSeq" id="XP_022094581.1"/>
    </source>
</evidence>
<evidence type="ECO:0000256" key="1">
    <source>
        <dbReference type="ARBA" id="ARBA00004613"/>
    </source>
</evidence>
<keyword evidence="5" id="KW-0732">Signal</keyword>
<dbReference type="GO" id="GO:0030674">
    <property type="term" value="F:protein-macromolecule adaptor activity"/>
    <property type="evidence" value="ECO:0007669"/>
    <property type="project" value="TreeGrafter"/>
</dbReference>
<keyword evidence="4" id="KW-0325">Glycoprotein</keyword>
<dbReference type="CDD" id="cd00087">
    <property type="entry name" value="FReD"/>
    <property type="match status" value="1"/>
</dbReference>
<dbReference type="SUPFAM" id="SSF56496">
    <property type="entry name" value="Fibrinogen C-terminal domain-like"/>
    <property type="match status" value="1"/>
</dbReference>
<dbReference type="NCBIfam" id="NF040941">
    <property type="entry name" value="GGGWT_bact"/>
    <property type="match status" value="1"/>
</dbReference>
<dbReference type="KEGG" id="aplc:110981374"/>
<dbReference type="OrthoDB" id="7972392at2759"/>
<protein>
    <submittedName>
        <fullName evidence="8">Microfibril-associated glycoprotein 4-like</fullName>
    </submittedName>
</protein>
<dbReference type="PANTHER" id="PTHR47221">
    <property type="entry name" value="FIBRINOGEN ALPHA CHAIN"/>
    <property type="match status" value="1"/>
</dbReference>
<evidence type="ECO:0000313" key="7">
    <source>
        <dbReference type="Proteomes" id="UP000694845"/>
    </source>
</evidence>
<dbReference type="AlphaFoldDB" id="A0A8B7YT94"/>
<dbReference type="InterPro" id="IPR036056">
    <property type="entry name" value="Fibrinogen-like_C"/>
</dbReference>
<name>A0A8B7YT94_ACAPL</name>
<dbReference type="GeneID" id="110981374"/>
<dbReference type="Proteomes" id="UP000694845">
    <property type="component" value="Unplaced"/>
</dbReference>
<dbReference type="RefSeq" id="XP_022094581.1">
    <property type="nucleotide sequence ID" value="XM_022238889.1"/>
</dbReference>
<evidence type="ECO:0000256" key="3">
    <source>
        <dbReference type="ARBA" id="ARBA00023157"/>
    </source>
</evidence>
<dbReference type="InterPro" id="IPR014716">
    <property type="entry name" value="Fibrinogen_a/b/g_C_1"/>
</dbReference>
<dbReference type="InterPro" id="IPR037579">
    <property type="entry name" value="FIB_ANG-like"/>
</dbReference>
<reference evidence="8" key="1">
    <citation type="submission" date="2025-08" db="UniProtKB">
        <authorList>
            <consortium name="RefSeq"/>
        </authorList>
    </citation>
    <scope>IDENTIFICATION</scope>
</reference>
<dbReference type="SMART" id="SM00186">
    <property type="entry name" value="FBG"/>
    <property type="match status" value="1"/>
</dbReference>
<evidence type="ECO:0000256" key="4">
    <source>
        <dbReference type="ARBA" id="ARBA00023180"/>
    </source>
</evidence>
<feature type="domain" description="Fibrinogen C-terminal" evidence="6">
    <location>
        <begin position="90"/>
        <end position="330"/>
    </location>
</feature>
<organism evidence="7 8">
    <name type="scientific">Acanthaster planci</name>
    <name type="common">Crown-of-thorns starfish</name>
    <dbReference type="NCBI Taxonomy" id="133434"/>
    <lineage>
        <taxon>Eukaryota</taxon>
        <taxon>Metazoa</taxon>
        <taxon>Echinodermata</taxon>
        <taxon>Eleutherozoa</taxon>
        <taxon>Asterozoa</taxon>
        <taxon>Asteroidea</taxon>
        <taxon>Valvatacea</taxon>
        <taxon>Valvatida</taxon>
        <taxon>Acanthasteridae</taxon>
        <taxon>Acanthaster</taxon>
    </lineage>
</organism>
<proteinExistence type="predicted"/>
<dbReference type="GO" id="GO:0005201">
    <property type="term" value="F:extracellular matrix structural constituent"/>
    <property type="evidence" value="ECO:0007669"/>
    <property type="project" value="TreeGrafter"/>
</dbReference>